<keyword evidence="5" id="KW-0472">Membrane</keyword>
<dbReference type="PROSITE" id="PS00678">
    <property type="entry name" value="WD_REPEATS_1"/>
    <property type="match status" value="2"/>
</dbReference>
<evidence type="ECO:0000256" key="4">
    <source>
        <dbReference type="SAM" id="MobiDB-lite"/>
    </source>
</evidence>
<dbReference type="SUPFAM" id="SSF50978">
    <property type="entry name" value="WD40 repeat-like"/>
    <property type="match status" value="1"/>
</dbReference>
<feature type="region of interest" description="Disordered" evidence="4">
    <location>
        <begin position="337"/>
        <end position="369"/>
    </location>
</feature>
<organism evidence="6 7">
    <name type="scientific">Mya arenaria</name>
    <name type="common">Soft-shell clam</name>
    <dbReference type="NCBI Taxonomy" id="6604"/>
    <lineage>
        <taxon>Eukaryota</taxon>
        <taxon>Metazoa</taxon>
        <taxon>Spiralia</taxon>
        <taxon>Lophotrochozoa</taxon>
        <taxon>Mollusca</taxon>
        <taxon>Bivalvia</taxon>
        <taxon>Autobranchia</taxon>
        <taxon>Heteroconchia</taxon>
        <taxon>Euheterodonta</taxon>
        <taxon>Imparidentia</taxon>
        <taxon>Neoheterodontei</taxon>
        <taxon>Myida</taxon>
        <taxon>Myoidea</taxon>
        <taxon>Myidae</taxon>
        <taxon>Mya</taxon>
    </lineage>
</organism>
<evidence type="ECO:0000313" key="6">
    <source>
        <dbReference type="EMBL" id="WAR08580.1"/>
    </source>
</evidence>
<dbReference type="InterPro" id="IPR036322">
    <property type="entry name" value="WD40_repeat_dom_sf"/>
</dbReference>
<accession>A0ABY7EFD6</accession>
<name>A0ABY7EFD6_MYAAR</name>
<dbReference type="SMART" id="SM00320">
    <property type="entry name" value="WD40"/>
    <property type="match status" value="2"/>
</dbReference>
<keyword evidence="1 3" id="KW-0853">WD repeat</keyword>
<dbReference type="PANTHER" id="PTHR22847">
    <property type="entry name" value="WD40 REPEAT PROTEIN"/>
    <property type="match status" value="1"/>
</dbReference>
<dbReference type="Gene3D" id="2.130.10.10">
    <property type="entry name" value="YVTN repeat-like/Quinoprotein amine dehydrogenase"/>
    <property type="match status" value="1"/>
</dbReference>
<evidence type="ECO:0000313" key="7">
    <source>
        <dbReference type="Proteomes" id="UP001164746"/>
    </source>
</evidence>
<protein>
    <submittedName>
        <fullName evidence="6">SCONB-like protein</fullName>
    </submittedName>
</protein>
<dbReference type="InterPro" id="IPR015943">
    <property type="entry name" value="WD40/YVTN_repeat-like_dom_sf"/>
</dbReference>
<dbReference type="PROSITE" id="PS50294">
    <property type="entry name" value="WD_REPEATS_REGION"/>
    <property type="match status" value="2"/>
</dbReference>
<evidence type="ECO:0000256" key="1">
    <source>
        <dbReference type="ARBA" id="ARBA00022574"/>
    </source>
</evidence>
<dbReference type="Gene3D" id="1.20.1280.50">
    <property type="match status" value="1"/>
</dbReference>
<sequence>MENHTFRQQVYKSRTNLKSAGYKMFFINEELTKQRAELFSITRRLFKEKLVDIPVTVDRFGVSIHLQSVWIRNEFPHSLVYTYTTPSCFPLLPSIPSNLLHSYYPSLTLPPLKASLSPHFLSFKHFNGNVAHRIFPRQQVPIANLPQAIAPLRPSFQNVPALVITRMSSIGIQVRRDPCLPSIARGARFRKLPGQTPPPAMSADEVPWRGQGGRPPTMSSVEFDRQLDKISVWLEGWTHEQRCQILEGILRRSNYTQFRFLSTTLQPALHRDFMYTARAQFPALDFQPVSTHTSRKLKEKLHSTRQNDYHRIDSAHLREDGQALEKYIDMPTRRHIQDEFSPRPPAQPSAALTSASFKTGSLSTKGQKSPTLNVLPEEANQIYSWYFNDWSDVKRNEFLHKFLLKLDPRQHYFVSSFLTVCKKWNALANNNGLWQQQCERVRLEIPVYEQDLADWKQVYRENKSLKVNWNDGNCKVTDLKGHSDSVTCVIFDRTRLASGSLDKTIRVWNLQTGKCQHILKGHIKGVWCLNFFTQNLLISGSFDGTIRVWNLRTGKCQKTILAHDGPIWALGRRHDILKRSMYIKFYFWLTVWIIVISIAEWSDQLYINIYYRKTNRHYSSLFRIISYHTLKKG</sequence>
<dbReference type="PROSITE" id="PS50082">
    <property type="entry name" value="WD_REPEATS_2"/>
    <property type="match status" value="2"/>
</dbReference>
<feature type="compositionally biased region" description="Polar residues" evidence="4">
    <location>
        <begin position="350"/>
        <end position="369"/>
    </location>
</feature>
<evidence type="ECO:0000256" key="3">
    <source>
        <dbReference type="PROSITE-ProRule" id="PRU00221"/>
    </source>
</evidence>
<dbReference type="EMBL" id="CP111017">
    <property type="protein sequence ID" value="WAR08580.1"/>
    <property type="molecule type" value="Genomic_DNA"/>
</dbReference>
<reference evidence="6" key="1">
    <citation type="submission" date="2022-11" db="EMBL/GenBank/DDBJ databases">
        <title>Centuries of genome instability and evolution in soft-shell clam transmissible cancer (bioRxiv).</title>
        <authorList>
            <person name="Hart S.F.M."/>
            <person name="Yonemitsu M.A."/>
            <person name="Giersch R.M."/>
            <person name="Beal B.F."/>
            <person name="Arriagada G."/>
            <person name="Davis B.W."/>
            <person name="Ostrander E.A."/>
            <person name="Goff S.P."/>
            <person name="Metzger M.J."/>
        </authorList>
    </citation>
    <scope>NUCLEOTIDE SEQUENCE</scope>
    <source>
        <strain evidence="6">MELC-2E11</strain>
        <tissue evidence="6">Siphon/mantle</tissue>
    </source>
</reference>
<proteinExistence type="predicted"/>
<dbReference type="PANTHER" id="PTHR22847:SF637">
    <property type="entry name" value="WD REPEAT DOMAIN 5B"/>
    <property type="match status" value="1"/>
</dbReference>
<dbReference type="Pfam" id="PF00400">
    <property type="entry name" value="WD40"/>
    <property type="match status" value="2"/>
</dbReference>
<gene>
    <name evidence="6" type="ORF">MAR_018538</name>
</gene>
<feature type="repeat" description="WD" evidence="3">
    <location>
        <begin position="479"/>
        <end position="518"/>
    </location>
</feature>
<dbReference type="InterPro" id="IPR001680">
    <property type="entry name" value="WD40_rpt"/>
</dbReference>
<evidence type="ECO:0000256" key="2">
    <source>
        <dbReference type="ARBA" id="ARBA00022737"/>
    </source>
</evidence>
<dbReference type="Proteomes" id="UP001164746">
    <property type="component" value="Chromosome 6"/>
</dbReference>
<keyword evidence="7" id="KW-1185">Reference proteome</keyword>
<keyword evidence="5" id="KW-1133">Transmembrane helix</keyword>
<dbReference type="InterPro" id="IPR019775">
    <property type="entry name" value="WD40_repeat_CS"/>
</dbReference>
<keyword evidence="5" id="KW-0812">Transmembrane</keyword>
<keyword evidence="2" id="KW-0677">Repeat</keyword>
<dbReference type="InterPro" id="IPR036047">
    <property type="entry name" value="F-box-like_dom_sf"/>
</dbReference>
<feature type="repeat" description="WD" evidence="3">
    <location>
        <begin position="519"/>
        <end position="559"/>
    </location>
</feature>
<evidence type="ECO:0000256" key="5">
    <source>
        <dbReference type="SAM" id="Phobius"/>
    </source>
</evidence>
<feature type="region of interest" description="Disordered" evidence="4">
    <location>
        <begin position="190"/>
        <end position="220"/>
    </location>
</feature>
<feature type="transmembrane region" description="Helical" evidence="5">
    <location>
        <begin position="585"/>
        <end position="607"/>
    </location>
</feature>
<dbReference type="SUPFAM" id="SSF81383">
    <property type="entry name" value="F-box domain"/>
    <property type="match status" value="1"/>
</dbReference>